<proteinExistence type="predicted"/>
<dbReference type="EMBL" id="GBRH01280588">
    <property type="protein sequence ID" value="JAD17307.1"/>
    <property type="molecule type" value="Transcribed_RNA"/>
</dbReference>
<feature type="compositionally biased region" description="Basic and acidic residues" evidence="1">
    <location>
        <begin position="29"/>
        <end position="38"/>
    </location>
</feature>
<name>A0A0A8Y019_ARUDO</name>
<sequence>MRTPRKKATVMPIDETEEKVRRSGRLAAKAKEKGNKKTEELAQEVLAKKMGVLEENKKLDIEAKKRYLKMYEGPLPTQAMAVVNDLVKTVKIGKGKGPKKQATA</sequence>
<protein>
    <submittedName>
        <fullName evidence="2">Uncharacterized protein</fullName>
    </submittedName>
</protein>
<organism evidence="2">
    <name type="scientific">Arundo donax</name>
    <name type="common">Giant reed</name>
    <name type="synonym">Donax arundinaceus</name>
    <dbReference type="NCBI Taxonomy" id="35708"/>
    <lineage>
        <taxon>Eukaryota</taxon>
        <taxon>Viridiplantae</taxon>
        <taxon>Streptophyta</taxon>
        <taxon>Embryophyta</taxon>
        <taxon>Tracheophyta</taxon>
        <taxon>Spermatophyta</taxon>
        <taxon>Magnoliopsida</taxon>
        <taxon>Liliopsida</taxon>
        <taxon>Poales</taxon>
        <taxon>Poaceae</taxon>
        <taxon>PACMAD clade</taxon>
        <taxon>Arundinoideae</taxon>
        <taxon>Arundineae</taxon>
        <taxon>Arundo</taxon>
    </lineage>
</organism>
<accession>A0A0A8Y019</accession>
<reference evidence="2" key="2">
    <citation type="journal article" date="2015" name="Data Brief">
        <title>Shoot transcriptome of the giant reed, Arundo donax.</title>
        <authorList>
            <person name="Barrero R.A."/>
            <person name="Guerrero F.D."/>
            <person name="Moolhuijzen P."/>
            <person name="Goolsby J.A."/>
            <person name="Tidwell J."/>
            <person name="Bellgard S.E."/>
            <person name="Bellgard M.I."/>
        </authorList>
    </citation>
    <scope>NUCLEOTIDE SEQUENCE</scope>
    <source>
        <tissue evidence="2">Shoot tissue taken approximately 20 cm above the soil surface</tissue>
    </source>
</reference>
<feature type="region of interest" description="Disordered" evidence="1">
    <location>
        <begin position="1"/>
        <end position="38"/>
    </location>
</feature>
<dbReference type="AlphaFoldDB" id="A0A0A8Y019"/>
<reference evidence="2" key="1">
    <citation type="submission" date="2014-09" db="EMBL/GenBank/DDBJ databases">
        <authorList>
            <person name="Magalhaes I.L.F."/>
            <person name="Oliveira U."/>
            <person name="Santos F.R."/>
            <person name="Vidigal T.H.D.A."/>
            <person name="Brescovit A.D."/>
            <person name="Santos A.J."/>
        </authorList>
    </citation>
    <scope>NUCLEOTIDE SEQUENCE</scope>
    <source>
        <tissue evidence="2">Shoot tissue taken approximately 20 cm above the soil surface</tissue>
    </source>
</reference>
<evidence type="ECO:0000256" key="1">
    <source>
        <dbReference type="SAM" id="MobiDB-lite"/>
    </source>
</evidence>
<evidence type="ECO:0000313" key="2">
    <source>
        <dbReference type="EMBL" id="JAD17307.1"/>
    </source>
</evidence>